<dbReference type="Gene3D" id="3.40.30.10">
    <property type="entry name" value="Glutaredoxin"/>
    <property type="match status" value="1"/>
</dbReference>
<gene>
    <name evidence="8" type="ORF">GCM10025783_31990</name>
</gene>
<dbReference type="CDD" id="cd02966">
    <property type="entry name" value="TlpA_like_family"/>
    <property type="match status" value="1"/>
</dbReference>
<reference evidence="9" key="1">
    <citation type="journal article" date="2019" name="Int. J. Syst. Evol. Microbiol.">
        <title>The Global Catalogue of Microorganisms (GCM) 10K type strain sequencing project: providing services to taxonomists for standard genome sequencing and annotation.</title>
        <authorList>
            <consortium name="The Broad Institute Genomics Platform"/>
            <consortium name="The Broad Institute Genome Sequencing Center for Infectious Disease"/>
            <person name="Wu L."/>
            <person name="Ma J."/>
        </authorList>
    </citation>
    <scope>NUCLEOTIDE SEQUENCE [LARGE SCALE GENOMIC DNA]</scope>
    <source>
        <strain evidence="9">JCM 19015</strain>
    </source>
</reference>
<evidence type="ECO:0000259" key="7">
    <source>
        <dbReference type="PROSITE" id="PS51352"/>
    </source>
</evidence>
<comment type="subcellular location">
    <subcellularLocation>
        <location evidence="1">Cell envelope</location>
    </subcellularLocation>
</comment>
<keyword evidence="3" id="KW-0735">Signal-anchor</keyword>
<dbReference type="PROSITE" id="PS00194">
    <property type="entry name" value="THIOREDOXIN_1"/>
    <property type="match status" value="1"/>
</dbReference>
<feature type="domain" description="Thioredoxin" evidence="7">
    <location>
        <begin position="23"/>
        <end position="192"/>
    </location>
</feature>
<keyword evidence="2" id="KW-0201">Cytochrome c-type biogenesis</keyword>
<comment type="caution">
    <text evidence="8">The sequence shown here is derived from an EMBL/GenBank/DDBJ whole genome shotgun (WGS) entry which is preliminary data.</text>
</comment>
<evidence type="ECO:0000256" key="6">
    <source>
        <dbReference type="SAM" id="SignalP"/>
    </source>
</evidence>
<sequence length="192" mass="20231">MRSVRLLAPALAALLLLTGCTETGAQDTTADQGFVNGDGAVAQWDRPTTQPVTFSGKTISGTDFSSKRYLGKVVVVNFWYAGCPPCRAEAPTLNSLATKYAGDVQFVGVNVTDDRATAAGFERTYRSTYPSIVDQEGNASVQLAFASSKPPKAVPSTLVLDRKGRVTARIVGLANKSILDTLIQDAVDGNAA</sequence>
<evidence type="ECO:0000313" key="8">
    <source>
        <dbReference type="EMBL" id="GAA4756272.1"/>
    </source>
</evidence>
<dbReference type="InterPro" id="IPR050553">
    <property type="entry name" value="Thioredoxin_ResA/DsbE_sf"/>
</dbReference>
<evidence type="ECO:0000256" key="3">
    <source>
        <dbReference type="ARBA" id="ARBA00022968"/>
    </source>
</evidence>
<evidence type="ECO:0000313" key="9">
    <source>
        <dbReference type="Proteomes" id="UP001500121"/>
    </source>
</evidence>
<name>A0ABP8ZGF7_9MICO</name>
<dbReference type="PANTHER" id="PTHR42852">
    <property type="entry name" value="THIOL:DISULFIDE INTERCHANGE PROTEIN DSBE"/>
    <property type="match status" value="1"/>
</dbReference>
<accession>A0ABP8ZGF7</accession>
<dbReference type="SUPFAM" id="SSF52833">
    <property type="entry name" value="Thioredoxin-like"/>
    <property type="match status" value="1"/>
</dbReference>
<dbReference type="PANTHER" id="PTHR42852:SF6">
    <property type="entry name" value="THIOL:DISULFIDE INTERCHANGE PROTEIN DSBE"/>
    <property type="match status" value="1"/>
</dbReference>
<dbReference type="Proteomes" id="UP001500121">
    <property type="component" value="Unassembled WGS sequence"/>
</dbReference>
<organism evidence="8 9">
    <name type="scientific">Amnibacterium soli</name>
    <dbReference type="NCBI Taxonomy" id="1282736"/>
    <lineage>
        <taxon>Bacteria</taxon>
        <taxon>Bacillati</taxon>
        <taxon>Actinomycetota</taxon>
        <taxon>Actinomycetes</taxon>
        <taxon>Micrococcales</taxon>
        <taxon>Microbacteriaceae</taxon>
        <taxon>Amnibacterium</taxon>
    </lineage>
</organism>
<keyword evidence="6" id="KW-0732">Signal</keyword>
<dbReference type="InterPro" id="IPR013766">
    <property type="entry name" value="Thioredoxin_domain"/>
</dbReference>
<dbReference type="PROSITE" id="PS51352">
    <property type="entry name" value="THIOREDOXIN_2"/>
    <property type="match status" value="1"/>
</dbReference>
<keyword evidence="9" id="KW-1185">Reference proteome</keyword>
<dbReference type="PROSITE" id="PS51257">
    <property type="entry name" value="PROKAR_LIPOPROTEIN"/>
    <property type="match status" value="1"/>
</dbReference>
<dbReference type="InterPro" id="IPR036249">
    <property type="entry name" value="Thioredoxin-like_sf"/>
</dbReference>
<evidence type="ECO:0000256" key="1">
    <source>
        <dbReference type="ARBA" id="ARBA00004196"/>
    </source>
</evidence>
<evidence type="ECO:0000256" key="2">
    <source>
        <dbReference type="ARBA" id="ARBA00022748"/>
    </source>
</evidence>
<keyword evidence="3" id="KW-0812">Transmembrane</keyword>
<dbReference type="InterPro" id="IPR013740">
    <property type="entry name" value="Redoxin"/>
</dbReference>
<keyword evidence="5" id="KW-0676">Redox-active center</keyword>
<feature type="chain" id="PRO_5047044197" evidence="6">
    <location>
        <begin position="26"/>
        <end position="192"/>
    </location>
</feature>
<dbReference type="RefSeq" id="WP_345482350.1">
    <property type="nucleotide sequence ID" value="NZ_BAABLP010000009.1"/>
</dbReference>
<dbReference type="EMBL" id="BAABLP010000009">
    <property type="protein sequence ID" value="GAA4756272.1"/>
    <property type="molecule type" value="Genomic_DNA"/>
</dbReference>
<keyword evidence="4" id="KW-1015">Disulfide bond</keyword>
<evidence type="ECO:0000256" key="4">
    <source>
        <dbReference type="ARBA" id="ARBA00023157"/>
    </source>
</evidence>
<protein>
    <submittedName>
        <fullName evidence="8">TlpA disulfide reductase family protein</fullName>
    </submittedName>
</protein>
<dbReference type="Pfam" id="PF08534">
    <property type="entry name" value="Redoxin"/>
    <property type="match status" value="1"/>
</dbReference>
<proteinExistence type="predicted"/>
<feature type="signal peptide" evidence="6">
    <location>
        <begin position="1"/>
        <end position="25"/>
    </location>
</feature>
<evidence type="ECO:0000256" key="5">
    <source>
        <dbReference type="ARBA" id="ARBA00023284"/>
    </source>
</evidence>
<dbReference type="InterPro" id="IPR017937">
    <property type="entry name" value="Thioredoxin_CS"/>
</dbReference>